<keyword evidence="3" id="KW-1185">Reference proteome</keyword>
<dbReference type="CDD" id="cd03135">
    <property type="entry name" value="GATase1_DJ-1"/>
    <property type="match status" value="1"/>
</dbReference>
<dbReference type="PANTHER" id="PTHR48094">
    <property type="entry name" value="PROTEIN/NUCLEIC ACID DEGLYCASE DJ-1-RELATED"/>
    <property type="match status" value="1"/>
</dbReference>
<proteinExistence type="predicted"/>
<name>A0A345Z3B7_9MOLU</name>
<dbReference type="InterPro" id="IPR050325">
    <property type="entry name" value="Prot/Nucl_acid_deglycase"/>
</dbReference>
<dbReference type="Proteomes" id="UP000254792">
    <property type="component" value="Chromosome"/>
</dbReference>
<dbReference type="SUPFAM" id="SSF52317">
    <property type="entry name" value="Class I glutamine amidotransferase-like"/>
    <property type="match status" value="1"/>
</dbReference>
<dbReference type="InterPro" id="IPR029062">
    <property type="entry name" value="Class_I_gatase-like"/>
</dbReference>
<protein>
    <submittedName>
        <fullName evidence="2">Protein deglycase</fullName>
    </submittedName>
</protein>
<gene>
    <name evidence="2" type="primary">thiJ</name>
    <name evidence="2" type="ORF">SALLE_v1c04220</name>
</gene>
<organism evidence="2 3">
    <name type="scientific">Spiroplasma alleghenense</name>
    <dbReference type="NCBI Taxonomy" id="216931"/>
    <lineage>
        <taxon>Bacteria</taxon>
        <taxon>Bacillati</taxon>
        <taxon>Mycoplasmatota</taxon>
        <taxon>Mollicutes</taxon>
        <taxon>Entomoplasmatales</taxon>
        <taxon>Spiroplasmataceae</taxon>
        <taxon>Spiroplasma</taxon>
    </lineage>
</organism>
<dbReference type="GO" id="GO:0005737">
    <property type="term" value="C:cytoplasm"/>
    <property type="evidence" value="ECO:0007669"/>
    <property type="project" value="TreeGrafter"/>
</dbReference>
<reference evidence="2 3" key="1">
    <citation type="submission" date="2018-07" db="EMBL/GenBank/DDBJ databases">
        <title>Complete genome sequence of Spiroplasma alleghenense PLHS-1 (ATCC 51752).</title>
        <authorList>
            <person name="Chou L."/>
            <person name="Lee T.-Y."/>
            <person name="Tsai Y.-M."/>
            <person name="Kuo C.-H."/>
        </authorList>
    </citation>
    <scope>NUCLEOTIDE SEQUENCE [LARGE SCALE GENOMIC DNA]</scope>
    <source>
        <strain evidence="2 3">PLHS-1</strain>
    </source>
</reference>
<dbReference type="InterPro" id="IPR002818">
    <property type="entry name" value="DJ-1/PfpI"/>
</dbReference>
<dbReference type="EMBL" id="CP031376">
    <property type="protein sequence ID" value="AXK51096.1"/>
    <property type="molecule type" value="Genomic_DNA"/>
</dbReference>
<dbReference type="OrthoDB" id="9800516at2"/>
<dbReference type="KEGG" id="salx:SALLE_v1c04220"/>
<dbReference type="RefSeq" id="WP_115558007.1">
    <property type="nucleotide sequence ID" value="NZ_CP031376.1"/>
</dbReference>
<evidence type="ECO:0000259" key="1">
    <source>
        <dbReference type="Pfam" id="PF01965"/>
    </source>
</evidence>
<evidence type="ECO:0000313" key="2">
    <source>
        <dbReference type="EMBL" id="AXK51096.1"/>
    </source>
</evidence>
<dbReference type="NCBIfam" id="TIGR01383">
    <property type="entry name" value="not_thiJ"/>
    <property type="match status" value="1"/>
</dbReference>
<dbReference type="AlphaFoldDB" id="A0A345Z3B7"/>
<accession>A0A345Z3B7</accession>
<feature type="domain" description="DJ-1/PfpI" evidence="1">
    <location>
        <begin position="4"/>
        <end position="166"/>
    </location>
</feature>
<dbReference type="PANTHER" id="PTHR48094:SF12">
    <property type="entry name" value="PARKINSON DISEASE PROTEIN 7 HOMOLOG"/>
    <property type="match status" value="1"/>
</dbReference>
<dbReference type="Gene3D" id="3.40.50.880">
    <property type="match status" value="1"/>
</dbReference>
<dbReference type="InterPro" id="IPR006287">
    <property type="entry name" value="DJ-1"/>
</dbReference>
<evidence type="ECO:0000313" key="3">
    <source>
        <dbReference type="Proteomes" id="UP000254792"/>
    </source>
</evidence>
<sequence>MKVKIAVFLAEGFEEIEAVSTVDVLRRAEFEVDLISINEKFDVKGSHEIIVKADLLFKDCDFSNYDCLVLPGGQPGTDNLMEFSPLRELLLKHSAANKTIAAICAAPQILGMIGLADNKEITHYPGSTNFLEKAILKPHMASIEDGNIITGSSAGAALKFALQIVDHFTDTQNMLRIHDILVMNY</sequence>
<dbReference type="Pfam" id="PF01965">
    <property type="entry name" value="DJ-1_PfpI"/>
    <property type="match status" value="1"/>
</dbReference>